<evidence type="ECO:0000313" key="1">
    <source>
        <dbReference type="EMBL" id="KAJ8623317.1"/>
    </source>
</evidence>
<protein>
    <submittedName>
        <fullName evidence="1">Uncharacterized protein</fullName>
    </submittedName>
</protein>
<accession>A0ACC2KQL0</accession>
<reference evidence="1 2" key="1">
    <citation type="journal article" date="2022" name="Hortic Res">
        <title>A haplotype resolved chromosomal level avocado genome allows analysis of novel avocado genes.</title>
        <authorList>
            <person name="Nath O."/>
            <person name="Fletcher S.J."/>
            <person name="Hayward A."/>
            <person name="Shaw L.M."/>
            <person name="Masouleh A.K."/>
            <person name="Furtado A."/>
            <person name="Henry R.J."/>
            <person name="Mitter N."/>
        </authorList>
    </citation>
    <scope>NUCLEOTIDE SEQUENCE [LARGE SCALE GENOMIC DNA]</scope>
    <source>
        <strain evidence="2">cv. Hass</strain>
    </source>
</reference>
<proteinExistence type="predicted"/>
<gene>
    <name evidence="1" type="ORF">MRB53_031846</name>
</gene>
<dbReference type="Proteomes" id="UP001234297">
    <property type="component" value="Chromosome 10"/>
</dbReference>
<sequence>MGRDEKIGNRVLFVGRNCSVSLTATELECGENQIYFVDYCIDICCGMFNMEDGSKKKCSSSSCSSFLNGRERECIHSERDISLSHLQSLPSFQEVSLHLSSMRCEERIGNPEKMWHNKTVCLHSYSDLSHVSPAVFVYLLKECYVRGTRKATLKFRALQQQVLQALHNAPQPCPSAFIVQCLYILPLLGSLYTEGFSHLLISSLRRLQTLQKLPIYSPEAKRLAVKLFLDALACFVVHEERILLKLLEIFDIGLEDIGEVICGSEVNGSDLDKAKACVEQYIFGFIESQSYMTAVSLLERFSIRQSGQSGQSFLLKMLEDHQYIAAEKWATFMGKPMLCLLVQKYIDMKMSKNAYDVIKKNNLKKEFPDVYHLYKESSLKKLAEKGCWDIAEIRTNSDRQLVEYLVYLAMEAGYTEKVDELCERYSLEEFSKVTETKASSPNTRYLHLTELGIEDIIWVDKVDVLLNATIHIEGCKVVGIDCEWKPNYVKGSKPNKVSIMQIASERKVFIIDLLKLSTDEPIVLDSCLKRILSSPRILKLGYNLQCDLQQLSHSYGDLECFKYYEMLLDIQKLFKQQKGGLSGLAKKLLGAGLNKTRRNSNWEQRPLSQNQMEYAALDAAVLIHIFHHLHGHPQYAGNIKDEQTKVGWKSHIVSRMGNTKVLAKASS</sequence>
<evidence type="ECO:0000313" key="2">
    <source>
        <dbReference type="Proteomes" id="UP001234297"/>
    </source>
</evidence>
<name>A0ACC2KQL0_PERAE</name>
<organism evidence="1 2">
    <name type="scientific">Persea americana</name>
    <name type="common">Avocado</name>
    <dbReference type="NCBI Taxonomy" id="3435"/>
    <lineage>
        <taxon>Eukaryota</taxon>
        <taxon>Viridiplantae</taxon>
        <taxon>Streptophyta</taxon>
        <taxon>Embryophyta</taxon>
        <taxon>Tracheophyta</taxon>
        <taxon>Spermatophyta</taxon>
        <taxon>Magnoliopsida</taxon>
        <taxon>Magnoliidae</taxon>
        <taxon>Laurales</taxon>
        <taxon>Lauraceae</taxon>
        <taxon>Persea</taxon>
    </lineage>
</organism>
<dbReference type="EMBL" id="CM056818">
    <property type="protein sequence ID" value="KAJ8623317.1"/>
    <property type="molecule type" value="Genomic_DNA"/>
</dbReference>
<keyword evidence="2" id="KW-1185">Reference proteome</keyword>
<comment type="caution">
    <text evidence="1">The sequence shown here is derived from an EMBL/GenBank/DDBJ whole genome shotgun (WGS) entry which is preliminary data.</text>
</comment>